<dbReference type="Proteomes" id="UP001139157">
    <property type="component" value="Unassembled WGS sequence"/>
</dbReference>
<dbReference type="RefSeq" id="WP_251917578.1">
    <property type="nucleotide sequence ID" value="NZ_JAMRXG010000019.1"/>
</dbReference>
<reference evidence="1" key="1">
    <citation type="submission" date="2022-06" db="EMBL/GenBank/DDBJ databases">
        <title>Novel species in genus nocardia.</title>
        <authorList>
            <person name="Li F."/>
        </authorList>
    </citation>
    <scope>NUCLEOTIDE SEQUENCE</scope>
    <source>
        <strain evidence="1">CDC141</strain>
    </source>
</reference>
<protein>
    <submittedName>
        <fullName evidence="1">Uncharacterized protein</fullName>
    </submittedName>
</protein>
<comment type="caution">
    <text evidence="1">The sequence shown here is derived from an EMBL/GenBank/DDBJ whole genome shotgun (WGS) entry which is preliminary data.</text>
</comment>
<organism evidence="1 2">
    <name type="scientific">Nocardia pulmonis</name>
    <dbReference type="NCBI Taxonomy" id="2951408"/>
    <lineage>
        <taxon>Bacteria</taxon>
        <taxon>Bacillati</taxon>
        <taxon>Actinomycetota</taxon>
        <taxon>Actinomycetes</taxon>
        <taxon>Mycobacteriales</taxon>
        <taxon>Nocardiaceae</taxon>
        <taxon>Nocardia</taxon>
    </lineage>
</organism>
<accession>A0A9X2ED10</accession>
<keyword evidence="2" id="KW-1185">Reference proteome</keyword>
<proteinExistence type="predicted"/>
<name>A0A9X2ED10_9NOCA</name>
<dbReference type="EMBL" id="JAMRXG010000019">
    <property type="protein sequence ID" value="MCM6778115.1"/>
    <property type="molecule type" value="Genomic_DNA"/>
</dbReference>
<gene>
    <name evidence="1" type="ORF">NDR86_31980</name>
</gene>
<evidence type="ECO:0000313" key="2">
    <source>
        <dbReference type="Proteomes" id="UP001139157"/>
    </source>
</evidence>
<sequence>MSATCPTCSWSTPTAISAHGSVRYLRCVCGRWLIVENDQLVAAVGASAFASPRRPPR</sequence>
<dbReference type="AlphaFoldDB" id="A0A9X2ED10"/>
<evidence type="ECO:0000313" key="1">
    <source>
        <dbReference type="EMBL" id="MCM6778115.1"/>
    </source>
</evidence>